<evidence type="ECO:0000256" key="1">
    <source>
        <dbReference type="ARBA" id="ARBA00000807"/>
    </source>
</evidence>
<dbReference type="OrthoDB" id="541375at2759"/>
<evidence type="ECO:0000256" key="8">
    <source>
        <dbReference type="ARBA" id="ARBA00045980"/>
    </source>
</evidence>
<evidence type="ECO:0000256" key="4">
    <source>
        <dbReference type="ARBA" id="ARBA00022596"/>
    </source>
</evidence>
<evidence type="ECO:0000313" key="13">
    <source>
        <dbReference type="Proteomes" id="UP001152759"/>
    </source>
</evidence>
<comment type="similarity">
    <text evidence="3 10">Belongs to the damage-control phosphatase family. Sugar phosphate phosphatase III subfamily.</text>
</comment>
<keyword evidence="13" id="KW-1185">Reference proteome</keyword>
<dbReference type="Pfam" id="PF01937">
    <property type="entry name" value="ARMT1-like_dom"/>
    <property type="match status" value="1"/>
</dbReference>
<feature type="domain" description="Damage-control phosphatase ARMT1-like metal-binding" evidence="11">
    <location>
        <begin position="30"/>
        <end position="419"/>
    </location>
</feature>
<evidence type="ECO:0000256" key="6">
    <source>
        <dbReference type="ARBA" id="ARBA00022801"/>
    </source>
</evidence>
<dbReference type="Gene3D" id="3.40.50.10880">
    <property type="entry name" value="Uncharacterised protein PF01937, DUF89, domain 3"/>
    <property type="match status" value="1"/>
</dbReference>
<keyword evidence="6 10" id="KW-0378">Hydrolase</keyword>
<dbReference type="GO" id="GO:0030643">
    <property type="term" value="P:intracellular phosphate ion homeostasis"/>
    <property type="evidence" value="ECO:0007669"/>
    <property type="project" value="UniProtKB-ARBA"/>
</dbReference>
<dbReference type="EC" id="2.1.1.-" evidence="10"/>
<protein>
    <recommendedName>
        <fullName evidence="10">Sugar phosphate phosphatase</fullName>
        <ecNumber evidence="10">2.1.1.-</ecNumber>
        <ecNumber evidence="10">3.1.3.-</ecNumber>
    </recommendedName>
</protein>
<evidence type="ECO:0000256" key="2">
    <source>
        <dbReference type="ARBA" id="ARBA00001326"/>
    </source>
</evidence>
<dbReference type="PANTHER" id="PTHR12260:SF6">
    <property type="entry name" value="DAMAGE-CONTROL PHOSPHATASE ARMT1"/>
    <property type="match status" value="1"/>
</dbReference>
<dbReference type="GO" id="GO:0006974">
    <property type="term" value="P:DNA damage response"/>
    <property type="evidence" value="ECO:0007669"/>
    <property type="project" value="TreeGrafter"/>
</dbReference>
<keyword evidence="5 10" id="KW-0479">Metal-binding</keyword>
<dbReference type="KEGG" id="btab:109040508"/>
<dbReference type="GO" id="GO:0046872">
    <property type="term" value="F:metal ion binding"/>
    <property type="evidence" value="ECO:0007669"/>
    <property type="project" value="UniProtKB-UniRule"/>
</dbReference>
<dbReference type="AlphaFoldDB" id="A0A9P0A2D2"/>
<gene>
    <name evidence="12" type="ORF">BEMITA_LOCUS1598</name>
</gene>
<dbReference type="InterPro" id="IPR039763">
    <property type="entry name" value="ARMT1"/>
</dbReference>
<comment type="domain">
    <text evidence="10">Subfamily III proteins have a conserved RTxK motif about 40-50 residues from the C-terminus; the threonine may be replaced by serine or cysteine.</text>
</comment>
<evidence type="ECO:0000313" key="12">
    <source>
        <dbReference type="EMBL" id="CAH0382005.1"/>
    </source>
</evidence>
<keyword evidence="10" id="KW-0808">Transferase</keyword>
<sequence length="445" mass="51133">MYLQKCVDLPPQKNKPLSAKYIRSFAFPSMKDRTPIILTKVIDQLSRDKEALIDKHGKEAKEDIKTVINKLSKLKNEMTTNKSFTDITSDRPDAKIWNAELIKRSFPDGTPPNWFESDWLYAECYFYRRLKEALEQSTYLQNYDPFLECKVESFVNSKGAIIALGEHLNSVLKKVNTLSQEEIRKFLILYLKASLWGNRCDLSLSGGDAVSPDSNILAQTEKLDKFILVDKTPLVWKTLMEKKGYKILDIVLDNAGYELFTDLILADYLISSKLVNKIRFHAKSQPWFVSDVNPSDFEFVLNAVTNDLEDSTLNDLGKKWRSFLNSGIWSLEAEPFWTYFYDFDAMKENDPELYGKLGEATLVIFKGDLNYRKLMADIHWDPTTSFREALQSFHPTNLLSLRTVKADLISGLKPGVAENLTNIKPDWLLTGEYATIQFDPCDDDE</sequence>
<evidence type="ECO:0000256" key="7">
    <source>
        <dbReference type="ARBA" id="ARBA00023211"/>
    </source>
</evidence>
<dbReference type="EMBL" id="OU963862">
    <property type="protein sequence ID" value="CAH0382005.1"/>
    <property type="molecule type" value="Genomic_DNA"/>
</dbReference>
<dbReference type="GO" id="GO:0005634">
    <property type="term" value="C:nucleus"/>
    <property type="evidence" value="ECO:0007669"/>
    <property type="project" value="TreeGrafter"/>
</dbReference>
<comment type="function">
    <text evidence="8 10">Metal-dependent phosphatase that shows phosphatase activity against several substrates, including fructose-1-phosphate and fructose-6-phosphate. Its preference for fructose-1-phosphate, a strong glycating agent that causes DNA damage rather than a canonical yeast metabolite, suggests a damage-control function in hexose phosphate metabolism. Has also been shown to have O-methyltransferase activity that methylates glutamate residues of target proteins to form gamma-glutamyl methyl ester residues. Possibly methylates PCNA, suggesting it is involved in the DNA damage response.</text>
</comment>
<proteinExistence type="inferred from homology"/>
<dbReference type="Proteomes" id="UP001152759">
    <property type="component" value="Chromosome 1"/>
</dbReference>
<evidence type="ECO:0000259" key="11">
    <source>
        <dbReference type="Pfam" id="PF01937"/>
    </source>
</evidence>
<comment type="catalytic activity">
    <reaction evidence="2 10">
        <text>beta-D-fructose 1-phosphate + H2O = D-fructose + phosphate</text>
        <dbReference type="Rhea" id="RHEA:35603"/>
        <dbReference type="ChEBI" id="CHEBI:15377"/>
        <dbReference type="ChEBI" id="CHEBI:37721"/>
        <dbReference type="ChEBI" id="CHEBI:43474"/>
        <dbReference type="ChEBI" id="CHEBI:138881"/>
    </reaction>
</comment>
<name>A0A9P0A2D2_BEMTA</name>
<reference evidence="12" key="1">
    <citation type="submission" date="2021-12" db="EMBL/GenBank/DDBJ databases">
        <authorList>
            <person name="King R."/>
        </authorList>
    </citation>
    <scope>NUCLEOTIDE SEQUENCE</scope>
</reference>
<evidence type="ECO:0000256" key="3">
    <source>
        <dbReference type="ARBA" id="ARBA00009519"/>
    </source>
</evidence>
<organism evidence="12 13">
    <name type="scientific">Bemisia tabaci</name>
    <name type="common">Sweetpotato whitefly</name>
    <name type="synonym">Aleurodes tabaci</name>
    <dbReference type="NCBI Taxonomy" id="7038"/>
    <lineage>
        <taxon>Eukaryota</taxon>
        <taxon>Metazoa</taxon>
        <taxon>Ecdysozoa</taxon>
        <taxon>Arthropoda</taxon>
        <taxon>Hexapoda</taxon>
        <taxon>Insecta</taxon>
        <taxon>Pterygota</taxon>
        <taxon>Neoptera</taxon>
        <taxon>Paraneoptera</taxon>
        <taxon>Hemiptera</taxon>
        <taxon>Sternorrhyncha</taxon>
        <taxon>Aleyrodoidea</taxon>
        <taxon>Aleyrodidae</taxon>
        <taxon>Aleyrodinae</taxon>
        <taxon>Bemisia</taxon>
    </lineage>
</organism>
<evidence type="ECO:0000256" key="10">
    <source>
        <dbReference type="RuleBase" id="RU367030"/>
    </source>
</evidence>
<dbReference type="GO" id="GO:0051998">
    <property type="term" value="F:protein carboxyl O-methyltransferase activity"/>
    <property type="evidence" value="ECO:0007669"/>
    <property type="project" value="UniProtKB-UniRule"/>
</dbReference>
<dbReference type="FunFam" id="3.40.50.10880:FF:000005">
    <property type="entry name" value="DUF89-domain-containing protein"/>
    <property type="match status" value="1"/>
</dbReference>
<comment type="cofactor">
    <cofactor evidence="10">
        <name>Mn(2+)</name>
        <dbReference type="ChEBI" id="CHEBI:29035"/>
    </cofactor>
    <cofactor evidence="10">
        <name>Ni(2+)</name>
        <dbReference type="ChEBI" id="CHEBI:49786"/>
    </cofactor>
</comment>
<accession>A0A9P0A2D2</accession>
<dbReference type="GO" id="GO:0016791">
    <property type="term" value="F:phosphatase activity"/>
    <property type="evidence" value="ECO:0007669"/>
    <property type="project" value="TreeGrafter"/>
</dbReference>
<dbReference type="Gene3D" id="1.20.930.60">
    <property type="match status" value="1"/>
</dbReference>
<keyword evidence="4" id="KW-0533">Nickel</keyword>
<dbReference type="SUPFAM" id="SSF111321">
    <property type="entry name" value="AF1104-like"/>
    <property type="match status" value="1"/>
</dbReference>
<comment type="catalytic activity">
    <reaction evidence="9 10">
        <text>beta-D-fructose 6-phosphate = dihydroxyacetone + D-glyceraldehyde 3-phosphate</text>
        <dbReference type="Rhea" id="RHEA:28002"/>
        <dbReference type="ChEBI" id="CHEBI:16016"/>
        <dbReference type="ChEBI" id="CHEBI:57634"/>
        <dbReference type="ChEBI" id="CHEBI:59776"/>
    </reaction>
</comment>
<comment type="catalytic activity">
    <reaction evidence="1 10">
        <text>L-glutamyl-[protein] + S-adenosyl-L-methionine = [protein]-L-glutamate 5-O-methyl ester + S-adenosyl-L-homocysteine</text>
        <dbReference type="Rhea" id="RHEA:24452"/>
        <dbReference type="Rhea" id="RHEA-COMP:10208"/>
        <dbReference type="Rhea" id="RHEA-COMP:10311"/>
        <dbReference type="ChEBI" id="CHEBI:29973"/>
        <dbReference type="ChEBI" id="CHEBI:57856"/>
        <dbReference type="ChEBI" id="CHEBI:59789"/>
        <dbReference type="ChEBI" id="CHEBI:82795"/>
    </reaction>
</comment>
<evidence type="ECO:0000256" key="9">
    <source>
        <dbReference type="ARBA" id="ARBA00048809"/>
    </source>
</evidence>
<dbReference type="InterPro" id="IPR036075">
    <property type="entry name" value="ARMT-1-like_metal-bd_sf"/>
</dbReference>
<keyword evidence="10" id="KW-0489">Methyltransferase</keyword>
<dbReference type="GO" id="GO:0032259">
    <property type="term" value="P:methylation"/>
    <property type="evidence" value="ECO:0007669"/>
    <property type="project" value="UniProtKB-KW"/>
</dbReference>
<dbReference type="EC" id="3.1.3.-" evidence="10"/>
<dbReference type="PANTHER" id="PTHR12260">
    <property type="entry name" value="DAMAGE-CONTROL PHOSPHATASE ARMT1"/>
    <property type="match status" value="1"/>
</dbReference>
<keyword evidence="7 10" id="KW-0464">Manganese</keyword>
<evidence type="ECO:0000256" key="5">
    <source>
        <dbReference type="ARBA" id="ARBA00022723"/>
    </source>
</evidence>
<dbReference type="GO" id="GO:0016462">
    <property type="term" value="F:pyrophosphatase activity"/>
    <property type="evidence" value="ECO:0007669"/>
    <property type="project" value="UniProtKB-ARBA"/>
</dbReference>
<dbReference type="InterPro" id="IPR002791">
    <property type="entry name" value="ARMT1-like_metal-bd"/>
</dbReference>